<organism evidence="1 2">
    <name type="scientific">Favolaschia claudopus</name>
    <dbReference type="NCBI Taxonomy" id="2862362"/>
    <lineage>
        <taxon>Eukaryota</taxon>
        <taxon>Fungi</taxon>
        <taxon>Dikarya</taxon>
        <taxon>Basidiomycota</taxon>
        <taxon>Agaricomycotina</taxon>
        <taxon>Agaricomycetes</taxon>
        <taxon>Agaricomycetidae</taxon>
        <taxon>Agaricales</taxon>
        <taxon>Marasmiineae</taxon>
        <taxon>Mycenaceae</taxon>
        <taxon>Favolaschia</taxon>
    </lineage>
</organism>
<accession>A0AAW0B8M5</accession>
<dbReference type="Proteomes" id="UP001362999">
    <property type="component" value="Unassembled WGS sequence"/>
</dbReference>
<protein>
    <submittedName>
        <fullName evidence="1">Uncharacterized protein</fullName>
    </submittedName>
</protein>
<comment type="caution">
    <text evidence="1">The sequence shown here is derived from an EMBL/GenBank/DDBJ whole genome shotgun (WGS) entry which is preliminary data.</text>
</comment>
<evidence type="ECO:0000313" key="1">
    <source>
        <dbReference type="EMBL" id="KAK7022495.1"/>
    </source>
</evidence>
<evidence type="ECO:0000313" key="2">
    <source>
        <dbReference type="Proteomes" id="UP001362999"/>
    </source>
</evidence>
<reference evidence="1 2" key="1">
    <citation type="journal article" date="2024" name="J Genomics">
        <title>Draft genome sequencing and assembly of Favolaschia claudopus CIRM-BRFM 2984 isolated from oak limbs.</title>
        <authorList>
            <person name="Navarro D."/>
            <person name="Drula E."/>
            <person name="Chaduli D."/>
            <person name="Cazenave R."/>
            <person name="Ahrendt S."/>
            <person name="Wang J."/>
            <person name="Lipzen A."/>
            <person name="Daum C."/>
            <person name="Barry K."/>
            <person name="Grigoriev I.V."/>
            <person name="Favel A."/>
            <person name="Rosso M.N."/>
            <person name="Martin F."/>
        </authorList>
    </citation>
    <scope>NUCLEOTIDE SEQUENCE [LARGE SCALE GENOMIC DNA]</scope>
    <source>
        <strain evidence="1 2">CIRM-BRFM 2984</strain>
    </source>
</reference>
<sequence>MPMQLMSSKYETVYLRSLVVTYTTAGSQALYEKQFRHYTGQFTFCLSMKPVKTAFKPRANQNSNYTLFLRPSTGRLCIDLEGFGSVLSLAPETEKLSPMSLLSSIDAKIIIESLTVKQYHDLCDTVLLGHHTSITFPVTTTIHLGAVYRTTGQHSACSPLAIAPTLDLGNCLNPAWRILVNGDWVDAHTTESGWNRFAVSDLVGYTGLYLHANLRGDRNSHLWLSQANHILVQGSLGVVSDDDNYGELTISLLKEIGFGVQLYPQSARPTDCHSSDGFLFLCPPRSFQIGSASFKCPECVGYWSLDPSGLDQLSSEQATELGFSAIYFSMTGYGKVWSNAVYAGLRQFHQGKGFDPDSQELARYLGVPLYQLHFDYEKSLNADGGEAGIEELSSSDTDQLVDEEEPENLGIVEDEKCESVSHWQTRNLDEETMDVSSSLELLSQIQLGLILLLAILGVCGSL</sequence>
<dbReference type="EMBL" id="JAWWNJ010000037">
    <property type="protein sequence ID" value="KAK7022495.1"/>
    <property type="molecule type" value="Genomic_DNA"/>
</dbReference>
<dbReference type="AlphaFoldDB" id="A0AAW0B8M5"/>
<proteinExistence type="predicted"/>
<gene>
    <name evidence="1" type="ORF">R3P38DRAFT_3539530</name>
</gene>
<name>A0AAW0B8M5_9AGAR</name>
<keyword evidence="2" id="KW-1185">Reference proteome</keyword>